<dbReference type="InterPro" id="IPR040761">
    <property type="entry name" value="Tli4_N"/>
</dbReference>
<gene>
    <name evidence="3" type="ORF">ACFPO9_01990</name>
</gene>
<name>A0ABW0RWA1_9BURK</name>
<evidence type="ECO:0000313" key="4">
    <source>
        <dbReference type="Proteomes" id="UP001596086"/>
    </source>
</evidence>
<accession>A0ABW0RWA1</accession>
<dbReference type="EMBL" id="JBHSMZ010000001">
    <property type="protein sequence ID" value="MFC5547282.1"/>
    <property type="molecule type" value="Genomic_DNA"/>
</dbReference>
<dbReference type="Proteomes" id="UP001596086">
    <property type="component" value="Unassembled WGS sequence"/>
</dbReference>
<feature type="domain" description="Tle cognate immunity protein 4 C-terminal" evidence="1">
    <location>
        <begin position="184"/>
        <end position="346"/>
    </location>
</feature>
<feature type="domain" description="Tle cognate immunity protein 4 N-terminal" evidence="2">
    <location>
        <begin position="42"/>
        <end position="166"/>
    </location>
</feature>
<keyword evidence="4" id="KW-1185">Reference proteome</keyword>
<sequence length="373" mass="41190">MHRRLQLAFLLAVLLCAGVWIASRVRSVHDRSKVAQFTKGMKIVCVGRYLVDVPAQANVSLSSEQLAGFEIQTLAEDEATFWARLAAREAEIATSGRPSDESNGLAKVRDLRIPGMIGRTMIFGRNTGYLMEPGRRVKDQFSSVEVHSHIGKQSFTLSAKYGDEGRARLAETLLARLRLRGEDEIPSEPGFCIERAFFSEPLPIREAEHFALQIGLPDHADVKMTLISLPGGGAEHGLFQRVAETDSKADFGERLRTTKLRLKKRSVDGLEGEEALESFIELNFATTYSFIWEARGIRGNPLRPFLSLELQAGMSQRAGGKPVDASLHQDALLALWDSIASSIRLRDPELGSLQRSNDPGRLKAVATTVPNKL</sequence>
<dbReference type="InterPro" id="IPR041290">
    <property type="entry name" value="Tli4_C"/>
</dbReference>
<evidence type="ECO:0000313" key="3">
    <source>
        <dbReference type="EMBL" id="MFC5547282.1"/>
    </source>
</evidence>
<reference evidence="4" key="1">
    <citation type="journal article" date="2019" name="Int. J. Syst. Evol. Microbiol.">
        <title>The Global Catalogue of Microorganisms (GCM) 10K type strain sequencing project: providing services to taxonomists for standard genome sequencing and annotation.</title>
        <authorList>
            <consortium name="The Broad Institute Genomics Platform"/>
            <consortium name="The Broad Institute Genome Sequencing Center for Infectious Disease"/>
            <person name="Wu L."/>
            <person name="Ma J."/>
        </authorList>
    </citation>
    <scope>NUCLEOTIDE SEQUENCE [LARGE SCALE GENOMIC DNA]</scope>
    <source>
        <strain evidence="4">CGMCC 4.5798</strain>
    </source>
</reference>
<protein>
    <submittedName>
        <fullName evidence="3">T6SS immunity protein Tli4 family protein</fullName>
    </submittedName>
</protein>
<evidence type="ECO:0000259" key="1">
    <source>
        <dbReference type="Pfam" id="PF18426"/>
    </source>
</evidence>
<dbReference type="RefSeq" id="WP_379766264.1">
    <property type="nucleotide sequence ID" value="NZ_JBHSMZ010000001.1"/>
</dbReference>
<evidence type="ECO:0000259" key="2">
    <source>
        <dbReference type="Pfam" id="PF18443"/>
    </source>
</evidence>
<proteinExistence type="predicted"/>
<dbReference type="Pfam" id="PF18443">
    <property type="entry name" value="Tli4_N"/>
    <property type="match status" value="1"/>
</dbReference>
<comment type="caution">
    <text evidence="3">The sequence shown here is derived from an EMBL/GenBank/DDBJ whole genome shotgun (WGS) entry which is preliminary data.</text>
</comment>
<organism evidence="3 4">
    <name type="scientific">Massilia aerilata</name>
    <dbReference type="NCBI Taxonomy" id="453817"/>
    <lineage>
        <taxon>Bacteria</taxon>
        <taxon>Pseudomonadati</taxon>
        <taxon>Pseudomonadota</taxon>
        <taxon>Betaproteobacteria</taxon>
        <taxon>Burkholderiales</taxon>
        <taxon>Oxalobacteraceae</taxon>
        <taxon>Telluria group</taxon>
        <taxon>Massilia</taxon>
    </lineage>
</organism>
<dbReference type="Pfam" id="PF18426">
    <property type="entry name" value="Tli4_C"/>
    <property type="match status" value="1"/>
</dbReference>